<dbReference type="EMBL" id="CP051204">
    <property type="protein sequence ID" value="QJB37246.1"/>
    <property type="molecule type" value="Genomic_DNA"/>
</dbReference>
<proteinExistence type="predicted"/>
<dbReference type="RefSeq" id="WP_168860049.1">
    <property type="nucleotide sequence ID" value="NZ_CP051204.2"/>
</dbReference>
<dbReference type="InterPro" id="IPR023393">
    <property type="entry name" value="START-like_dom_sf"/>
</dbReference>
<keyword evidence="2" id="KW-1185">Reference proteome</keyword>
<reference evidence="2" key="1">
    <citation type="submission" date="2020-04" db="EMBL/GenBank/DDBJ databases">
        <authorList>
            <person name="Kittiwongwattana C."/>
        </authorList>
    </citation>
    <scope>NUCLEOTIDE SEQUENCE [LARGE SCALE GENOMIC DNA]</scope>
    <source>
        <strain evidence="2">1303</strain>
    </source>
</reference>
<evidence type="ECO:0000313" key="2">
    <source>
        <dbReference type="Proteomes" id="UP000503144"/>
    </source>
</evidence>
<accession>A0ABX6LAX6</accession>
<evidence type="ECO:0000313" key="1">
    <source>
        <dbReference type="EMBL" id="QJB37246.1"/>
    </source>
</evidence>
<dbReference type="CDD" id="cd07812">
    <property type="entry name" value="SRPBCC"/>
    <property type="match status" value="1"/>
</dbReference>
<gene>
    <name evidence="1" type="ORF">HF324_05015</name>
</gene>
<organism evidence="1 2">
    <name type="scientific">Chitinophaga oryzae</name>
    <dbReference type="NCBI Taxonomy" id="2725414"/>
    <lineage>
        <taxon>Bacteria</taxon>
        <taxon>Pseudomonadati</taxon>
        <taxon>Bacteroidota</taxon>
        <taxon>Chitinophagia</taxon>
        <taxon>Chitinophagales</taxon>
        <taxon>Chitinophagaceae</taxon>
        <taxon>Chitinophaga</taxon>
    </lineage>
</organism>
<dbReference type="SUPFAM" id="SSF55961">
    <property type="entry name" value="Bet v1-like"/>
    <property type="match status" value="1"/>
</dbReference>
<dbReference type="Gene3D" id="3.30.530.20">
    <property type="match status" value="1"/>
</dbReference>
<protein>
    <submittedName>
        <fullName evidence="1">SRPBCC family protein</fullName>
    </submittedName>
</protein>
<name>A0ABX6LAX6_9BACT</name>
<dbReference type="Proteomes" id="UP000503144">
    <property type="component" value="Chromosome"/>
</dbReference>
<reference evidence="1 2" key="2">
    <citation type="submission" date="2020-09" db="EMBL/GenBank/DDBJ databases">
        <authorList>
            <person name="Kittiwongwattana C."/>
        </authorList>
    </citation>
    <scope>NUCLEOTIDE SEQUENCE [LARGE SCALE GENOMIC DNA]</scope>
    <source>
        <strain evidence="1 2">1303</strain>
    </source>
</reference>
<sequence>MKSIERTETFDAPTGKVFRCIDDLAVTGMHMNRSSVMMMGSKLHLQYLTEKKEGTGTKYRWTGKIMGIPLDFTVEVTKWIDGKEKVWETIGQPKMIIFSWYRMDLTISPVDDYCTKAALSVTYEKPKGFINKILCILLADWYCRWCLKKMLGDAKKMLSG</sequence>